<dbReference type="Proteomes" id="UP000299580">
    <property type="component" value="Chromosome"/>
</dbReference>
<sequence length="22" mass="2586">MNQRQCPVRCDPNSKNSTYCLQ</sequence>
<feature type="domain" description="Thrombomodulin-like EGF-like" evidence="2">
    <location>
        <begin position="2"/>
        <end position="20"/>
    </location>
</feature>
<dbReference type="KEGG" id="brb:EH207_15145"/>
<evidence type="ECO:0000313" key="4">
    <source>
        <dbReference type="Proteomes" id="UP000299580"/>
    </source>
</evidence>
<gene>
    <name evidence="3" type="ORF">EH207_15145</name>
</gene>
<dbReference type="Pfam" id="PF09064">
    <property type="entry name" value="EGF_Tme5"/>
    <property type="match status" value="1"/>
</dbReference>
<evidence type="ECO:0000313" key="3">
    <source>
        <dbReference type="EMBL" id="QCR10393.1"/>
    </source>
</evidence>
<evidence type="ECO:0000259" key="2">
    <source>
        <dbReference type="Pfam" id="PF09064"/>
    </source>
</evidence>
<dbReference type="GO" id="GO:0016020">
    <property type="term" value="C:membrane"/>
    <property type="evidence" value="ECO:0007669"/>
    <property type="project" value="InterPro"/>
</dbReference>
<dbReference type="GO" id="GO:0004888">
    <property type="term" value="F:transmembrane signaling receptor activity"/>
    <property type="evidence" value="ECO:0007669"/>
    <property type="project" value="InterPro"/>
</dbReference>
<accession>A0A4V1FAA5</accession>
<evidence type="ECO:0000256" key="1">
    <source>
        <dbReference type="SAM" id="MobiDB-lite"/>
    </source>
</evidence>
<dbReference type="InterPro" id="IPR015149">
    <property type="entry name" value="Tme5_EGF-like"/>
</dbReference>
<proteinExistence type="predicted"/>
<name>A0A4V1FAA5_9GAMM</name>
<reference evidence="3 4" key="1">
    <citation type="submission" date="2018-11" db="EMBL/GenBank/DDBJ databases">
        <title>Genome sequences of Brenneria nigrifluens and Brenneria rubrifaciens.</title>
        <authorList>
            <person name="Poret-Peterson A.T."/>
            <person name="McClean A.E."/>
            <person name="Kluepfel D.A."/>
        </authorList>
    </citation>
    <scope>NUCLEOTIDE SEQUENCE [LARGE SCALE GENOMIC DNA]</scope>
    <source>
        <strain evidence="3 4">6D370</strain>
    </source>
</reference>
<organism evidence="3 4">
    <name type="scientific">Brenneria rubrifaciens</name>
    <dbReference type="NCBI Taxonomy" id="55213"/>
    <lineage>
        <taxon>Bacteria</taxon>
        <taxon>Pseudomonadati</taxon>
        <taxon>Pseudomonadota</taxon>
        <taxon>Gammaproteobacteria</taxon>
        <taxon>Enterobacterales</taxon>
        <taxon>Pectobacteriaceae</taxon>
        <taxon>Brenneria</taxon>
    </lineage>
</organism>
<protein>
    <recommendedName>
        <fullName evidence="2">Thrombomodulin-like EGF-like domain-containing protein</fullName>
    </recommendedName>
</protein>
<feature type="region of interest" description="Disordered" evidence="1">
    <location>
        <begin position="1"/>
        <end position="22"/>
    </location>
</feature>
<dbReference type="AlphaFoldDB" id="A0A4V1FAA5"/>
<keyword evidence="4" id="KW-1185">Reference proteome</keyword>
<dbReference type="EMBL" id="CP034035">
    <property type="protein sequence ID" value="QCR10393.1"/>
    <property type="molecule type" value="Genomic_DNA"/>
</dbReference>
<feature type="compositionally biased region" description="Polar residues" evidence="1">
    <location>
        <begin position="13"/>
        <end position="22"/>
    </location>
</feature>